<dbReference type="Proteomes" id="UP001268651">
    <property type="component" value="Unassembled WGS sequence"/>
</dbReference>
<dbReference type="InterPro" id="IPR009908">
    <property type="entry name" value="Methylamine_util_MauE"/>
</dbReference>
<keyword evidence="2 5" id="KW-0812">Transmembrane</keyword>
<name>A0ABU3U513_9FLAO</name>
<organism evidence="7 8">
    <name type="scientific">Gilvirhabdus luticola</name>
    <dbReference type="NCBI Taxonomy" id="3079858"/>
    <lineage>
        <taxon>Bacteria</taxon>
        <taxon>Pseudomonadati</taxon>
        <taxon>Bacteroidota</taxon>
        <taxon>Flavobacteriia</taxon>
        <taxon>Flavobacteriales</taxon>
        <taxon>Flavobacteriaceae</taxon>
        <taxon>Gilvirhabdus</taxon>
    </lineage>
</organism>
<feature type="transmembrane region" description="Helical" evidence="5">
    <location>
        <begin position="67"/>
        <end position="84"/>
    </location>
</feature>
<feature type="transmembrane region" description="Helical" evidence="5">
    <location>
        <begin position="113"/>
        <end position="132"/>
    </location>
</feature>
<comment type="caution">
    <text evidence="7">The sequence shown here is derived from an EMBL/GenBank/DDBJ whole genome shotgun (WGS) entry which is preliminary data.</text>
</comment>
<evidence type="ECO:0000256" key="3">
    <source>
        <dbReference type="ARBA" id="ARBA00022989"/>
    </source>
</evidence>
<evidence type="ECO:0000256" key="4">
    <source>
        <dbReference type="ARBA" id="ARBA00023136"/>
    </source>
</evidence>
<proteinExistence type="predicted"/>
<sequence length="303" mass="36034">MELFLLIVFGITLLWFLIKDKGFGGLFFFLTYVFLCLLDQTRIQPFFFEIAIIIFLYWFFRNDFKHFKTAFLILMAGTYIWSGLHKAHPFFYEVWYGGLEKRIPFVPQILRQLFTWMVPFLEFSFGLALLFNKTRKLGIWMLALMHSMILITFLVSGIGFTVFPLNVINVLFLFWLCYRMDWTIIYLKNINLKLKSIMIYALILPAFNFVGLYDHFLAFSYFSGKPDYCNIIFKNEKAIETLPDGVKKIVRTYEGQYYLNVNEWSVNNVKVLCYPEDRVYSCLQSYIEQFSGRGTTTIQLYKK</sequence>
<keyword evidence="4 5" id="KW-0472">Membrane</keyword>
<feature type="transmembrane region" description="Helical" evidence="5">
    <location>
        <begin position="199"/>
        <end position="222"/>
    </location>
</feature>
<evidence type="ECO:0000256" key="1">
    <source>
        <dbReference type="ARBA" id="ARBA00004141"/>
    </source>
</evidence>
<protein>
    <recommendedName>
        <fullName evidence="6">Methylamine utilisation protein MauE domain-containing protein</fullName>
    </recommendedName>
</protein>
<feature type="domain" description="Methylamine utilisation protein MauE" evidence="6">
    <location>
        <begin position="69"/>
        <end position="154"/>
    </location>
</feature>
<evidence type="ECO:0000256" key="5">
    <source>
        <dbReference type="SAM" id="Phobius"/>
    </source>
</evidence>
<evidence type="ECO:0000259" key="6">
    <source>
        <dbReference type="Pfam" id="PF07291"/>
    </source>
</evidence>
<evidence type="ECO:0000313" key="8">
    <source>
        <dbReference type="Proteomes" id="UP001268651"/>
    </source>
</evidence>
<comment type="subcellular location">
    <subcellularLocation>
        <location evidence="1">Membrane</location>
        <topology evidence="1">Multi-pass membrane protein</topology>
    </subcellularLocation>
</comment>
<gene>
    <name evidence="7" type="ORF">RXV94_04470</name>
</gene>
<evidence type="ECO:0000313" key="7">
    <source>
        <dbReference type="EMBL" id="MDU8885404.1"/>
    </source>
</evidence>
<reference evidence="7 8" key="1">
    <citation type="submission" date="2023-10" db="EMBL/GenBank/DDBJ databases">
        <title>Marimonas sp. nov. isolated from tidal mud flat.</title>
        <authorList>
            <person name="Jaincy N.J."/>
            <person name="Srinivasan S."/>
            <person name="Lee S.-S."/>
        </authorList>
    </citation>
    <scope>NUCLEOTIDE SEQUENCE [LARGE SCALE GENOMIC DNA]</scope>
    <source>
        <strain evidence="7 8">MJ-SS3</strain>
    </source>
</reference>
<dbReference type="Pfam" id="PF07291">
    <property type="entry name" value="MauE"/>
    <property type="match status" value="1"/>
</dbReference>
<keyword evidence="3 5" id="KW-1133">Transmembrane helix</keyword>
<accession>A0ABU3U513</accession>
<keyword evidence="8" id="KW-1185">Reference proteome</keyword>
<dbReference type="EMBL" id="JAWHTF010000002">
    <property type="protein sequence ID" value="MDU8885404.1"/>
    <property type="molecule type" value="Genomic_DNA"/>
</dbReference>
<feature type="transmembrane region" description="Helical" evidence="5">
    <location>
        <begin position="43"/>
        <end position="60"/>
    </location>
</feature>
<evidence type="ECO:0000256" key="2">
    <source>
        <dbReference type="ARBA" id="ARBA00022692"/>
    </source>
</evidence>
<dbReference type="RefSeq" id="WP_316661281.1">
    <property type="nucleotide sequence ID" value="NZ_JAWHTF010000002.1"/>
</dbReference>